<dbReference type="EMBL" id="BTGU01009487">
    <property type="protein sequence ID" value="GMN24819.1"/>
    <property type="molecule type" value="Genomic_DNA"/>
</dbReference>
<evidence type="ECO:0000313" key="3">
    <source>
        <dbReference type="Proteomes" id="UP001187192"/>
    </source>
</evidence>
<organism evidence="2 3">
    <name type="scientific">Ficus carica</name>
    <name type="common">Common fig</name>
    <dbReference type="NCBI Taxonomy" id="3494"/>
    <lineage>
        <taxon>Eukaryota</taxon>
        <taxon>Viridiplantae</taxon>
        <taxon>Streptophyta</taxon>
        <taxon>Embryophyta</taxon>
        <taxon>Tracheophyta</taxon>
        <taxon>Spermatophyta</taxon>
        <taxon>Magnoliopsida</taxon>
        <taxon>eudicotyledons</taxon>
        <taxon>Gunneridae</taxon>
        <taxon>Pentapetalae</taxon>
        <taxon>rosids</taxon>
        <taxon>fabids</taxon>
        <taxon>Rosales</taxon>
        <taxon>Moraceae</taxon>
        <taxon>Ficeae</taxon>
        <taxon>Ficus</taxon>
    </lineage>
</organism>
<protein>
    <submittedName>
        <fullName evidence="2">Uncharacterized protein</fullName>
    </submittedName>
</protein>
<comment type="caution">
    <text evidence="2">The sequence shown here is derived from an EMBL/GenBank/DDBJ whole genome shotgun (WGS) entry which is preliminary data.</text>
</comment>
<sequence length="30" mass="3218">MHLRPHPIVGPILLLVCAHSEVAVCLGRVS</sequence>
<keyword evidence="3" id="KW-1185">Reference proteome</keyword>
<evidence type="ECO:0000313" key="1">
    <source>
        <dbReference type="EMBL" id="GMN24819.1"/>
    </source>
</evidence>
<proteinExistence type="predicted"/>
<accession>A0AA87YWU7</accession>
<reference evidence="2" key="1">
    <citation type="submission" date="2023-07" db="EMBL/GenBank/DDBJ databases">
        <title>draft genome sequence of fig (Ficus carica).</title>
        <authorList>
            <person name="Takahashi T."/>
            <person name="Nishimura K."/>
        </authorList>
    </citation>
    <scope>NUCLEOTIDE SEQUENCE</scope>
</reference>
<evidence type="ECO:0000313" key="2">
    <source>
        <dbReference type="EMBL" id="GMN24847.1"/>
    </source>
</evidence>
<gene>
    <name evidence="1" type="ORF">TIFTF001_051395</name>
    <name evidence="2" type="ORF">TIFTF001_051396</name>
</gene>
<dbReference type="AlphaFoldDB" id="A0AA87YWU7"/>
<dbReference type="Proteomes" id="UP001187192">
    <property type="component" value="Unassembled WGS sequence"/>
</dbReference>
<dbReference type="EMBL" id="BTGU01009489">
    <property type="protein sequence ID" value="GMN24847.1"/>
    <property type="molecule type" value="Genomic_DNA"/>
</dbReference>
<name>A0AA87YWU7_FICCA</name>